<evidence type="ECO:0000313" key="3">
    <source>
        <dbReference type="EMBL" id="CRK86758.1"/>
    </source>
</evidence>
<dbReference type="InterPro" id="IPR005612">
    <property type="entry name" value="CCAAT-binding_factor"/>
</dbReference>
<dbReference type="STRING" id="568069.A0A1J1HJW1"/>
<dbReference type="PANTHER" id="PTHR12455:SF0">
    <property type="entry name" value="NUCLEOLAR COMPLEX PROTEIN 4 HOMOLOG"/>
    <property type="match status" value="1"/>
</dbReference>
<dbReference type="GO" id="GO:0030692">
    <property type="term" value="C:Noc4p-Nop14p complex"/>
    <property type="evidence" value="ECO:0007669"/>
    <property type="project" value="TreeGrafter"/>
</dbReference>
<dbReference type="GO" id="GO:0042254">
    <property type="term" value="P:ribosome biogenesis"/>
    <property type="evidence" value="ECO:0007669"/>
    <property type="project" value="InterPro"/>
</dbReference>
<keyword evidence="4" id="KW-1185">Reference proteome</keyword>
<dbReference type="EMBL" id="CVRI01000002">
    <property type="protein sequence ID" value="CRK86758.1"/>
    <property type="molecule type" value="Genomic_DNA"/>
</dbReference>
<dbReference type="InterPro" id="IPR027193">
    <property type="entry name" value="Noc4"/>
</dbReference>
<dbReference type="Pfam" id="PF03914">
    <property type="entry name" value="CBF"/>
    <property type="match status" value="1"/>
</dbReference>
<proteinExistence type="inferred from homology"/>
<organism evidence="3 4">
    <name type="scientific">Clunio marinus</name>
    <dbReference type="NCBI Taxonomy" id="568069"/>
    <lineage>
        <taxon>Eukaryota</taxon>
        <taxon>Metazoa</taxon>
        <taxon>Ecdysozoa</taxon>
        <taxon>Arthropoda</taxon>
        <taxon>Hexapoda</taxon>
        <taxon>Insecta</taxon>
        <taxon>Pterygota</taxon>
        <taxon>Neoptera</taxon>
        <taxon>Endopterygota</taxon>
        <taxon>Diptera</taxon>
        <taxon>Nematocera</taxon>
        <taxon>Chironomoidea</taxon>
        <taxon>Chironomidae</taxon>
        <taxon>Clunio</taxon>
    </lineage>
</organism>
<comment type="similarity">
    <text evidence="1">Belongs to the CBF/MAK21 family.</text>
</comment>
<sequence>MSKNFIKSKTNEFLSNKYNKDALQAIIQHFKESKDKQLPTTAYILSLELICIDLLKTSIMNIAVVPLEPRELTADDNHKIWIRDRYEEAFELILDCVESEKPSEAQEALNTCFKILMNEGLNPLDDQLNEQPFPILKLNKIISKLLLSEHSMKNMIIRLSDYSIYEDFCFYLWKLIMKNLIPANKNDLTSNFIQNFIELLNILIPTQPTVNTREAQVDDDDDRKFMCKNMKLEINVLRKNVNKVWNVIVQWPHTDATQRQLLVLLLEKVLIYLDKPTMLTDYLMDSLDVGGQISLLALQGIFILIHKYNMAYPNIYEKLYMMFEPEIFHMKFKPRLFHLADIFLTSSYLPETLVAAFIKRLARLSLIAPPQDIIIILYFIGNLIIRHPGLKRLICDQNSDGTQEIAEDPFIMDEADPNKANALKSSLWEIQMLRNHVLPNVAQVAKNIVTQPLPNQEWDLSNFLELKEDDLFDQEISKKVREYAITFNRPMELKNQQQTAISRYWKF</sequence>
<evidence type="ECO:0000259" key="2">
    <source>
        <dbReference type="Pfam" id="PF03914"/>
    </source>
</evidence>
<accession>A0A1J1HJW1</accession>
<dbReference type="PANTHER" id="PTHR12455">
    <property type="entry name" value="NUCLEOLAR COMPLEX PROTEIN 4"/>
    <property type="match status" value="1"/>
</dbReference>
<evidence type="ECO:0000313" key="4">
    <source>
        <dbReference type="Proteomes" id="UP000183832"/>
    </source>
</evidence>
<dbReference type="GO" id="GO:0032040">
    <property type="term" value="C:small-subunit processome"/>
    <property type="evidence" value="ECO:0007669"/>
    <property type="project" value="TreeGrafter"/>
</dbReference>
<gene>
    <name evidence="3" type="ORF">CLUMA_CG000590</name>
</gene>
<feature type="domain" description="CCAAT-binding factor" evidence="2">
    <location>
        <begin position="294"/>
        <end position="445"/>
    </location>
</feature>
<dbReference type="OrthoDB" id="10263185at2759"/>
<dbReference type="AlphaFoldDB" id="A0A1J1HJW1"/>
<reference evidence="3 4" key="1">
    <citation type="submission" date="2015-04" db="EMBL/GenBank/DDBJ databases">
        <authorList>
            <person name="Syromyatnikov M.Y."/>
            <person name="Popov V.N."/>
        </authorList>
    </citation>
    <scope>NUCLEOTIDE SEQUENCE [LARGE SCALE GENOMIC DNA]</scope>
</reference>
<protein>
    <submittedName>
        <fullName evidence="3">CLUMA_CG000590, isoform A</fullName>
    </submittedName>
</protein>
<dbReference type="Proteomes" id="UP000183832">
    <property type="component" value="Unassembled WGS sequence"/>
</dbReference>
<evidence type="ECO:0000256" key="1">
    <source>
        <dbReference type="ARBA" id="ARBA00007797"/>
    </source>
</evidence>
<name>A0A1J1HJW1_9DIPT</name>